<evidence type="ECO:0000256" key="1">
    <source>
        <dbReference type="ARBA" id="ARBA00007074"/>
    </source>
</evidence>
<feature type="domain" description="NlpC/P60" evidence="5">
    <location>
        <begin position="258"/>
        <end position="372"/>
    </location>
</feature>
<dbReference type="PANTHER" id="PTHR47053:SF1">
    <property type="entry name" value="MUREIN DD-ENDOPEPTIDASE MEPH-RELATED"/>
    <property type="match status" value="1"/>
</dbReference>
<protein>
    <submittedName>
        <fullName evidence="6">Cell wall-associated NlpC family hydrolase</fullName>
    </submittedName>
</protein>
<keyword evidence="3 6" id="KW-0378">Hydrolase</keyword>
<dbReference type="AlphaFoldDB" id="A0A7Z0AA79"/>
<dbReference type="Proteomes" id="UP000539111">
    <property type="component" value="Unassembled WGS sequence"/>
</dbReference>
<comment type="similarity">
    <text evidence="1">Belongs to the peptidase C40 family.</text>
</comment>
<dbReference type="EMBL" id="JACBZP010000001">
    <property type="protein sequence ID" value="NYI66451.1"/>
    <property type="molecule type" value="Genomic_DNA"/>
</dbReference>
<dbReference type="InterPro" id="IPR000064">
    <property type="entry name" value="NLP_P60_dom"/>
</dbReference>
<dbReference type="GO" id="GO:0008234">
    <property type="term" value="F:cysteine-type peptidase activity"/>
    <property type="evidence" value="ECO:0007669"/>
    <property type="project" value="UniProtKB-KW"/>
</dbReference>
<dbReference type="InterPro" id="IPR051202">
    <property type="entry name" value="Peptidase_C40"/>
</dbReference>
<evidence type="ECO:0000313" key="6">
    <source>
        <dbReference type="EMBL" id="NYI66451.1"/>
    </source>
</evidence>
<evidence type="ECO:0000256" key="2">
    <source>
        <dbReference type="ARBA" id="ARBA00022670"/>
    </source>
</evidence>
<dbReference type="GO" id="GO:0006508">
    <property type="term" value="P:proteolysis"/>
    <property type="evidence" value="ECO:0007669"/>
    <property type="project" value="UniProtKB-KW"/>
</dbReference>
<evidence type="ECO:0000313" key="7">
    <source>
        <dbReference type="Proteomes" id="UP000539111"/>
    </source>
</evidence>
<dbReference type="InterPro" id="IPR038765">
    <property type="entry name" value="Papain-like_cys_pep_sf"/>
</dbReference>
<organism evidence="6 7">
    <name type="scientific">Spelaeicoccus albus</name>
    <dbReference type="NCBI Taxonomy" id="1280376"/>
    <lineage>
        <taxon>Bacteria</taxon>
        <taxon>Bacillati</taxon>
        <taxon>Actinomycetota</taxon>
        <taxon>Actinomycetes</taxon>
        <taxon>Micrococcales</taxon>
        <taxon>Brevibacteriaceae</taxon>
        <taxon>Spelaeicoccus</taxon>
    </lineage>
</organism>
<dbReference type="PROSITE" id="PS51935">
    <property type="entry name" value="NLPC_P60"/>
    <property type="match status" value="1"/>
</dbReference>
<gene>
    <name evidence="6" type="ORF">BJY26_000757</name>
</gene>
<dbReference type="SUPFAM" id="SSF54001">
    <property type="entry name" value="Cysteine proteinases"/>
    <property type="match status" value="1"/>
</dbReference>
<accession>A0A7Z0AA79</accession>
<proteinExistence type="inferred from homology"/>
<dbReference type="RefSeq" id="WP_237249022.1">
    <property type="nucleotide sequence ID" value="NZ_JACBZP010000001.1"/>
</dbReference>
<dbReference type="Pfam" id="PF00877">
    <property type="entry name" value="NLPC_P60"/>
    <property type="match status" value="1"/>
</dbReference>
<dbReference type="Gene3D" id="3.90.1720.10">
    <property type="entry name" value="endopeptidase domain like (from Nostoc punctiforme)"/>
    <property type="match status" value="1"/>
</dbReference>
<keyword evidence="7" id="KW-1185">Reference proteome</keyword>
<sequence>MTLRHPLRRMRALTVGTLVLAVGAVAGLPVDAYASSAKYMKAEYSKAIYKVTGTTRVKLTYPQWKKARRHHKLIKVHAKYYKYGWDTAVIADTNWPGPNSWVHLTASEYKRAGRPHIRKATTYLPGSRFVRWGTSSQIMLLSPSGRYHKWQYSNSKAASLGHIETYSNHGFERLSWSPKVAYMTNLRKGHGSHISAATFKRYGKPHVKKVKHFPGDTFWRYSGKSTIHYDGLMENRTISKAKWRKAGKPTVHVKKSPTTKREKVIKLAKKYVGTKYRYGGTSPSTGWDCSGFTRYVYKKVGVSLPHSASGQRAAGKIISKSKAKAGDLVATSSHVGIYDGHGKMYDAGNTRVDTIHRTFSWMKPLKYVRVLP</sequence>
<evidence type="ECO:0000256" key="4">
    <source>
        <dbReference type="ARBA" id="ARBA00022807"/>
    </source>
</evidence>
<comment type="caution">
    <text evidence="6">The sequence shown here is derived from an EMBL/GenBank/DDBJ whole genome shotgun (WGS) entry which is preliminary data.</text>
</comment>
<keyword evidence="2" id="KW-0645">Protease</keyword>
<name>A0A7Z0AA79_9MICO</name>
<evidence type="ECO:0000256" key="3">
    <source>
        <dbReference type="ARBA" id="ARBA00022801"/>
    </source>
</evidence>
<reference evidence="6 7" key="1">
    <citation type="submission" date="2020-07" db="EMBL/GenBank/DDBJ databases">
        <title>Sequencing the genomes of 1000 actinobacteria strains.</title>
        <authorList>
            <person name="Klenk H.-P."/>
        </authorList>
    </citation>
    <scope>NUCLEOTIDE SEQUENCE [LARGE SCALE GENOMIC DNA]</scope>
    <source>
        <strain evidence="6 7">DSM 26341</strain>
    </source>
</reference>
<evidence type="ECO:0000259" key="5">
    <source>
        <dbReference type="PROSITE" id="PS51935"/>
    </source>
</evidence>
<dbReference type="PANTHER" id="PTHR47053">
    <property type="entry name" value="MUREIN DD-ENDOPEPTIDASE MEPH-RELATED"/>
    <property type="match status" value="1"/>
</dbReference>
<keyword evidence="4" id="KW-0788">Thiol protease</keyword>